<sequence length="631" mass="70732">MCRASLRHPVIKVSTRRKVLYHKNKIRGEDVYGVALDAPPRRGRQPEIINGAIPLKSHPNDGCFNRIPYASLIATLLCFIGVILFSVMMTWGFNATVEQTRRSLRIQDWPWLDKVQVFFVVIAVLMSLFALFFLLVGFTATGATREEIYKRDRAKFGGRCACATAMAWCVLLLVCWLFIISICSVLCCSYFIFDDLCYAMPSFTENDCIDLGVFKPLIRSFSNSDMNLCGGDAQQFCALSSTARSWYVIGWVGTCFVILGLAFFLAILSANYAHVGNASRYVELRDLALETPTNDFPHYKAGDPFYRPRRPSAKSDLPQPPSELYPRYPPYSGSTSSSRLAEKMSESLSSRKKRRCMSLELKNNRNHISQSQDTLQQLQLITQNLGAIINLVGSVSGPATASLGDILERSAATLEELKTLSISVEAETASVKENFCAIDSQLAQLDKLWASIDKAVEFVAEKKQQLTELESLCTLVELQLAERHIITRKGKYEGDEDAQNVPGGMGSDDDDGSDSDAPMEISSKPGPDIILSASPEKEMSLFEQVQERKREEEEKRQNRTQSKKRRRIKKLQAGEFLVKAKKAEFKVLTLDKGLKKSLEPAVNFKEQLLMARTSGRRERVPNAAAMRAKWI</sequence>
<keyword evidence="2" id="KW-1133">Transmembrane helix</keyword>
<dbReference type="GO" id="GO:0005886">
    <property type="term" value="C:plasma membrane"/>
    <property type="evidence" value="ECO:0007669"/>
    <property type="project" value="TreeGrafter"/>
</dbReference>
<evidence type="ECO:0000256" key="1">
    <source>
        <dbReference type="SAM" id="MobiDB-lite"/>
    </source>
</evidence>
<dbReference type="PANTHER" id="PTHR11683:SF12">
    <property type="entry name" value="M6, ISOFORM F"/>
    <property type="match status" value="1"/>
</dbReference>
<dbReference type="Pfam" id="PF01275">
    <property type="entry name" value="Myelin_PLP"/>
    <property type="match status" value="1"/>
</dbReference>
<feature type="compositionally biased region" description="Pro residues" evidence="1">
    <location>
        <begin position="318"/>
        <end position="329"/>
    </location>
</feature>
<accession>A0AA36MC08</accession>
<protein>
    <submittedName>
        <fullName evidence="3">Uncharacterized protein</fullName>
    </submittedName>
</protein>
<feature type="region of interest" description="Disordered" evidence="1">
    <location>
        <begin position="299"/>
        <end position="349"/>
    </location>
</feature>
<feature type="transmembrane region" description="Helical" evidence="2">
    <location>
        <begin position="117"/>
        <end position="144"/>
    </location>
</feature>
<keyword evidence="4" id="KW-1185">Reference proteome</keyword>
<evidence type="ECO:0000313" key="4">
    <source>
        <dbReference type="Proteomes" id="UP001176961"/>
    </source>
</evidence>
<feature type="transmembrane region" description="Helical" evidence="2">
    <location>
        <begin position="72"/>
        <end position="97"/>
    </location>
</feature>
<keyword evidence="2" id="KW-0472">Membrane</keyword>
<dbReference type="Proteomes" id="UP001176961">
    <property type="component" value="Unassembled WGS sequence"/>
</dbReference>
<feature type="compositionally biased region" description="Basic and acidic residues" evidence="1">
    <location>
        <begin position="535"/>
        <end position="557"/>
    </location>
</feature>
<comment type="caution">
    <text evidence="3">The sequence shown here is derived from an EMBL/GenBank/DDBJ whole genome shotgun (WGS) entry which is preliminary data.</text>
</comment>
<dbReference type="EMBL" id="CATQJL010000316">
    <property type="protein sequence ID" value="CAJ0606561.1"/>
    <property type="molecule type" value="Genomic_DNA"/>
</dbReference>
<name>A0AA36MC08_CYLNA</name>
<evidence type="ECO:0000256" key="2">
    <source>
        <dbReference type="SAM" id="Phobius"/>
    </source>
</evidence>
<feature type="transmembrane region" description="Helical" evidence="2">
    <location>
        <begin position="248"/>
        <end position="270"/>
    </location>
</feature>
<proteinExistence type="predicted"/>
<dbReference type="InterPro" id="IPR001614">
    <property type="entry name" value="Myelin_PLP"/>
</dbReference>
<keyword evidence="2" id="KW-0812">Transmembrane</keyword>
<dbReference type="GO" id="GO:0031175">
    <property type="term" value="P:neuron projection development"/>
    <property type="evidence" value="ECO:0007669"/>
    <property type="project" value="TreeGrafter"/>
</dbReference>
<dbReference type="AlphaFoldDB" id="A0AA36MC08"/>
<evidence type="ECO:0000313" key="3">
    <source>
        <dbReference type="EMBL" id="CAJ0606561.1"/>
    </source>
</evidence>
<gene>
    <name evidence="3" type="ORF">CYNAS_LOCUS18544</name>
</gene>
<feature type="region of interest" description="Disordered" evidence="1">
    <location>
        <begin position="491"/>
        <end position="567"/>
    </location>
</feature>
<organism evidence="3 4">
    <name type="scientific">Cylicocyclus nassatus</name>
    <name type="common">Nematode worm</name>
    <dbReference type="NCBI Taxonomy" id="53992"/>
    <lineage>
        <taxon>Eukaryota</taxon>
        <taxon>Metazoa</taxon>
        <taxon>Ecdysozoa</taxon>
        <taxon>Nematoda</taxon>
        <taxon>Chromadorea</taxon>
        <taxon>Rhabditida</taxon>
        <taxon>Rhabditina</taxon>
        <taxon>Rhabditomorpha</taxon>
        <taxon>Strongyloidea</taxon>
        <taxon>Strongylidae</taxon>
        <taxon>Cylicocyclus</taxon>
    </lineage>
</organism>
<reference evidence="3" key="1">
    <citation type="submission" date="2023-07" db="EMBL/GenBank/DDBJ databases">
        <authorList>
            <consortium name="CYATHOMIX"/>
        </authorList>
    </citation>
    <scope>NUCLEOTIDE SEQUENCE</scope>
    <source>
        <strain evidence="3">N/A</strain>
    </source>
</reference>
<dbReference type="PANTHER" id="PTHR11683">
    <property type="entry name" value="MYELIN PROTEOLIPID"/>
    <property type="match status" value="1"/>
</dbReference>
<feature type="transmembrane region" description="Helical" evidence="2">
    <location>
        <begin position="165"/>
        <end position="193"/>
    </location>
</feature>